<comment type="subcellular location">
    <subcellularLocation>
        <location evidence="2">Cell inner membrane</location>
        <topology evidence="2">Multi-pass membrane protein</topology>
    </subcellularLocation>
</comment>
<accession>A0A1Y2K9L5</accession>
<keyword evidence="16" id="KW-0175">Coiled coil</keyword>
<dbReference type="SMART" id="SM00086">
    <property type="entry name" value="PAC"/>
    <property type="match status" value="3"/>
</dbReference>
<feature type="transmembrane region" description="Helical" evidence="18">
    <location>
        <begin position="22"/>
        <end position="44"/>
    </location>
</feature>
<evidence type="ECO:0000256" key="12">
    <source>
        <dbReference type="ARBA" id="ARBA00022989"/>
    </source>
</evidence>
<evidence type="ECO:0000256" key="8">
    <source>
        <dbReference type="ARBA" id="ARBA00022692"/>
    </source>
</evidence>
<gene>
    <name evidence="23" type="ORF">MAIT1_03557</name>
</gene>
<dbReference type="Pfam" id="PF00512">
    <property type="entry name" value="HisKA"/>
    <property type="match status" value="1"/>
</dbReference>
<dbReference type="GO" id="GO:0005886">
    <property type="term" value="C:plasma membrane"/>
    <property type="evidence" value="ECO:0007669"/>
    <property type="project" value="UniProtKB-SubCell"/>
</dbReference>
<evidence type="ECO:0000256" key="3">
    <source>
        <dbReference type="ARBA" id="ARBA00012438"/>
    </source>
</evidence>
<dbReference type="InterPro" id="IPR011006">
    <property type="entry name" value="CheY-like_superfamily"/>
</dbReference>
<dbReference type="Gene3D" id="3.30.565.10">
    <property type="entry name" value="Histidine kinase-like ATPase, C-terminal domain"/>
    <property type="match status" value="1"/>
</dbReference>
<dbReference type="Gene3D" id="3.30.450.20">
    <property type="entry name" value="PAS domain"/>
    <property type="match status" value="5"/>
</dbReference>
<dbReference type="InterPro" id="IPR048760">
    <property type="entry name" value="VP0354-like_sensor_dom"/>
</dbReference>
<feature type="domain" description="PAS" evidence="21">
    <location>
        <begin position="507"/>
        <end position="563"/>
    </location>
</feature>
<dbReference type="SMART" id="SM00387">
    <property type="entry name" value="HATPase_c"/>
    <property type="match status" value="1"/>
</dbReference>
<keyword evidence="13" id="KW-0902">Two-component regulatory system</keyword>
<dbReference type="STRING" id="1434232.MAIT1_03557"/>
<dbReference type="InterPro" id="IPR003594">
    <property type="entry name" value="HATPase_dom"/>
</dbReference>
<dbReference type="InterPro" id="IPR001610">
    <property type="entry name" value="PAC"/>
</dbReference>
<dbReference type="PANTHER" id="PTHR43047:SF64">
    <property type="entry name" value="HISTIDINE KINASE CONTAINING CHEY-HOMOLOGOUS RECEIVER DOMAIN AND PAS DOMAIN-RELATED"/>
    <property type="match status" value="1"/>
</dbReference>
<feature type="transmembrane region" description="Helical" evidence="18">
    <location>
        <begin position="336"/>
        <end position="357"/>
    </location>
</feature>
<reference evidence="23 24" key="1">
    <citation type="journal article" date="2016" name="BMC Genomics">
        <title>Combined genomic and structural analyses of a cultured magnetotactic bacterium reveals its niche adaptation to a dynamic environment.</title>
        <authorList>
            <person name="Araujo A.C."/>
            <person name="Morillo V."/>
            <person name="Cypriano J."/>
            <person name="Teixeira L.C."/>
            <person name="Leao P."/>
            <person name="Lyra S."/>
            <person name="Almeida L.G."/>
            <person name="Bazylinski D.A."/>
            <person name="Vasconcellos A.T."/>
            <person name="Abreu F."/>
            <person name="Lins U."/>
        </authorList>
    </citation>
    <scope>NUCLEOTIDE SEQUENCE [LARGE SCALE GENOMIC DNA]</scope>
    <source>
        <strain evidence="23 24">IT-1</strain>
    </source>
</reference>
<feature type="domain" description="PAS" evidence="21">
    <location>
        <begin position="633"/>
        <end position="705"/>
    </location>
</feature>
<dbReference type="InterPro" id="IPR001789">
    <property type="entry name" value="Sig_transdc_resp-reg_receiver"/>
</dbReference>
<dbReference type="Pfam" id="PF00072">
    <property type="entry name" value="Response_reg"/>
    <property type="match status" value="2"/>
</dbReference>
<feature type="domain" description="PAS" evidence="21">
    <location>
        <begin position="375"/>
        <end position="444"/>
    </location>
</feature>
<evidence type="ECO:0000313" key="24">
    <source>
        <dbReference type="Proteomes" id="UP000194003"/>
    </source>
</evidence>
<dbReference type="PRINTS" id="PR00344">
    <property type="entry name" value="BCTRLSENSOR"/>
</dbReference>
<evidence type="ECO:0000256" key="11">
    <source>
        <dbReference type="ARBA" id="ARBA00022840"/>
    </source>
</evidence>
<dbReference type="CDD" id="cd17546">
    <property type="entry name" value="REC_hyHK_CKI1_RcsC-like"/>
    <property type="match status" value="2"/>
</dbReference>
<sequence length="1425" mass="159445">MKQDKSITPNDHAKLSLRDRRVISRAILLWLPFAAVVFLSVAAYEQFNKAHYVDLVKTKDMAFVEDKVSALRFRLAWIEKDILFLARLFEDYKLSHDGKHLATDELETQIASFVTYRKNLYDQVRIINREGQEIVRVNGRGAVSITPMHKLASKKDRYYVKESLALRPGEVFMSRFDLNVEGGQVERPFVPMIRFVTPVADKHGESGELVVINYKGDDLIRRITKQSASDGSQFWMLNRQGYWLYSPDSNQQWGFMLPERSDQRVENHYPDILDRVYSNRESGQFFYQGGLVTYTVFDPSRYLSNSGMSLKAHDEEKWYFFTYLSKEVFEQNAEGIGWFVIVSSSITSLVLLGLVWFNAFASVRRGMVAKEQEESEKQFRSLLESTPDAILVSDVAGRIVLANQQVTLLLGYFPDEMVGQSVEILVPENVRGHHVALRETYANNPRRRSMGEGRDLYAQHKNGSLVPVTIGLNTIELGDEILIISQIRDVREMQTAQRRIEDLNKELEQRNQQILDQIHDSVITTDLNGLINNWNRGAERLFGWSREEMVGKHIGALYPNDQQIFLAEKVIAPLKEKGDHEIEVVMRNRSGKLFYAHLSLSMLYDAHKQPVGMIGYSIDITQQMEAKKAIQASEARYQRAERGANDGLWEWNVPTGEMYYSPRWLEIFGYVPGEIPYRVKIFSDMVHPEDMQRAREAVDAHFDDHQEYNVELRMRHKAGHYVWVRSRGFAERDEFGKPVLMAGSITDITEYKQLVEQLEQEKGKAEEANQYKSQFLANMSHEIRTPMNAILGLAYLLEKAGLPDDAHQMASKICRAGHSLQVIINDILDFSKLEAGKLEIENAPFLLTEILDNLSTIMAASDKNPAVEFVIVPPVMPMANLLGDALRLEQVLINLAGNAIKFTSRGSVVVQIDVVAQSAQQVTLRFAVKDTGIGISEEAQKRLFSAFTQADSSTTRKFGGTGLGLAISRQLVDLMGGQMILTSQEGHGSEFAFELTFAHEQDSRSAQPEMDGLQVLVADDSPIALNALMRSCQAVGWEAQGVNSGEELLTALEQRDPECGDDKLVVVLDWQMPGMDGLTVVQRIQDMCGDKLLPVIMMVTGHDSQKLANEPNAGIANAVLSKPITSSMLYDAVARAKCANGEMSDQRSCQPPGGRRLDGLRLLVVDDSEINRDVALRIFSIEGAQVALAENGQEAVDMLLEDRLQVDIVLMDIQMPVLDGYDATAKIRQQAEFAKLPIVALTAGAFKKDQDKACNAGMDGFIPKPFNVDAAVTTIRLLVAERTTGAEAAQQDVATDAPEAQEAEPEPEAKYPGLDLDMGLMIWRQEEPYKEYLQKFRTDYANLITDLSDESLEASARLAHKVRGAAGNLGLPDLVVALGAFEAQVEDGANDGKALALQMEGVFQTTMASIHAYVVGDGENPNAAP</sequence>
<comment type="caution">
    <text evidence="23">The sequence shown here is derived from an EMBL/GenBank/DDBJ whole genome shotgun (WGS) entry which is preliminary data.</text>
</comment>
<dbReference type="InterPro" id="IPR029151">
    <property type="entry name" value="Sensor-like_sf"/>
</dbReference>
<feature type="domain" description="PAC" evidence="22">
    <location>
        <begin position="708"/>
        <end position="760"/>
    </location>
</feature>
<dbReference type="GO" id="GO:0006355">
    <property type="term" value="P:regulation of DNA-templated transcription"/>
    <property type="evidence" value="ECO:0007669"/>
    <property type="project" value="InterPro"/>
</dbReference>
<dbReference type="InterPro" id="IPR036890">
    <property type="entry name" value="HATPase_C_sf"/>
</dbReference>
<dbReference type="SUPFAM" id="SSF55785">
    <property type="entry name" value="PYP-like sensor domain (PAS domain)"/>
    <property type="match status" value="3"/>
</dbReference>
<feature type="domain" description="Histidine kinase" evidence="19">
    <location>
        <begin position="778"/>
        <end position="999"/>
    </location>
</feature>
<keyword evidence="24" id="KW-1185">Reference proteome</keyword>
<dbReference type="InterPro" id="IPR035965">
    <property type="entry name" value="PAS-like_dom_sf"/>
</dbReference>
<dbReference type="FunFam" id="3.30.565.10:FF:000010">
    <property type="entry name" value="Sensor histidine kinase RcsC"/>
    <property type="match status" value="1"/>
</dbReference>
<evidence type="ECO:0000256" key="15">
    <source>
        <dbReference type="PROSITE-ProRule" id="PRU00169"/>
    </source>
</evidence>
<dbReference type="PROSITE" id="PS50109">
    <property type="entry name" value="HIS_KIN"/>
    <property type="match status" value="1"/>
</dbReference>
<dbReference type="Pfam" id="PF02518">
    <property type="entry name" value="HATPase_c"/>
    <property type="match status" value="1"/>
</dbReference>
<dbReference type="SMART" id="SM00388">
    <property type="entry name" value="HisKA"/>
    <property type="match status" value="1"/>
</dbReference>
<organism evidence="23 24">
    <name type="scientific">Magnetofaba australis IT-1</name>
    <dbReference type="NCBI Taxonomy" id="1434232"/>
    <lineage>
        <taxon>Bacteria</taxon>
        <taxon>Pseudomonadati</taxon>
        <taxon>Pseudomonadota</taxon>
        <taxon>Magnetococcia</taxon>
        <taxon>Magnetococcales</taxon>
        <taxon>Magnetococcaceae</taxon>
        <taxon>Magnetofaba</taxon>
    </lineage>
</organism>
<keyword evidence="12 18" id="KW-1133">Transmembrane helix</keyword>
<dbReference type="EMBL" id="LVJN01000018">
    <property type="protein sequence ID" value="OSM05376.1"/>
    <property type="molecule type" value="Genomic_DNA"/>
</dbReference>
<dbReference type="InterPro" id="IPR013767">
    <property type="entry name" value="PAS_fold"/>
</dbReference>
<feature type="modified residue" description="4-aspartylphosphate" evidence="15">
    <location>
        <position position="1069"/>
    </location>
</feature>
<dbReference type="SUPFAM" id="SSF55874">
    <property type="entry name" value="ATPase domain of HSP90 chaperone/DNA topoisomerase II/histidine kinase"/>
    <property type="match status" value="1"/>
</dbReference>
<dbReference type="SUPFAM" id="SSF103190">
    <property type="entry name" value="Sensory domain-like"/>
    <property type="match status" value="2"/>
</dbReference>
<evidence type="ECO:0000256" key="6">
    <source>
        <dbReference type="ARBA" id="ARBA00022553"/>
    </source>
</evidence>
<dbReference type="InterPro" id="IPR005467">
    <property type="entry name" value="His_kinase_dom"/>
</dbReference>
<dbReference type="PANTHER" id="PTHR43047">
    <property type="entry name" value="TWO-COMPONENT HISTIDINE PROTEIN KINASE"/>
    <property type="match status" value="1"/>
</dbReference>
<proteinExistence type="predicted"/>
<evidence type="ECO:0000256" key="1">
    <source>
        <dbReference type="ARBA" id="ARBA00000085"/>
    </source>
</evidence>
<evidence type="ECO:0000256" key="13">
    <source>
        <dbReference type="ARBA" id="ARBA00023012"/>
    </source>
</evidence>
<dbReference type="PROSITE" id="PS50110">
    <property type="entry name" value="RESPONSE_REGULATORY"/>
    <property type="match status" value="2"/>
</dbReference>
<dbReference type="InterPro" id="IPR008207">
    <property type="entry name" value="Sig_transdc_His_kin_Hpt_dom"/>
</dbReference>
<dbReference type="InterPro" id="IPR013655">
    <property type="entry name" value="PAS_fold_3"/>
</dbReference>
<dbReference type="Gene3D" id="1.20.120.160">
    <property type="entry name" value="HPT domain"/>
    <property type="match status" value="1"/>
</dbReference>
<dbReference type="InterPro" id="IPR000700">
    <property type="entry name" value="PAS-assoc_C"/>
</dbReference>
<keyword evidence="5" id="KW-0997">Cell inner membrane</keyword>
<keyword evidence="9" id="KW-0547">Nucleotide-binding</keyword>
<dbReference type="InterPro" id="IPR000014">
    <property type="entry name" value="PAS"/>
</dbReference>
<dbReference type="Pfam" id="PF21623">
    <property type="entry name" value="HK_sensor_dom_bact"/>
    <property type="match status" value="1"/>
</dbReference>
<evidence type="ECO:0000256" key="14">
    <source>
        <dbReference type="ARBA" id="ARBA00023136"/>
    </source>
</evidence>
<dbReference type="EC" id="2.7.13.3" evidence="3"/>
<feature type="coiled-coil region" evidence="16">
    <location>
        <begin position="741"/>
        <end position="771"/>
    </location>
</feature>
<dbReference type="GO" id="GO:0000155">
    <property type="term" value="F:phosphorelay sensor kinase activity"/>
    <property type="evidence" value="ECO:0007669"/>
    <property type="project" value="InterPro"/>
</dbReference>
<evidence type="ECO:0000313" key="23">
    <source>
        <dbReference type="EMBL" id="OSM05376.1"/>
    </source>
</evidence>
<feature type="domain" description="Response regulatory" evidence="20">
    <location>
        <begin position="1161"/>
        <end position="1279"/>
    </location>
</feature>
<evidence type="ECO:0000256" key="9">
    <source>
        <dbReference type="ARBA" id="ARBA00022741"/>
    </source>
</evidence>
<evidence type="ECO:0000256" key="2">
    <source>
        <dbReference type="ARBA" id="ARBA00004429"/>
    </source>
</evidence>
<evidence type="ECO:0000259" key="20">
    <source>
        <dbReference type="PROSITE" id="PS50110"/>
    </source>
</evidence>
<feature type="modified residue" description="4-aspartylphosphate" evidence="15">
    <location>
        <position position="1212"/>
    </location>
</feature>
<comment type="catalytic activity">
    <reaction evidence="1">
        <text>ATP + protein L-histidine = ADP + protein N-phospho-L-histidine.</text>
        <dbReference type="EC" id="2.7.13.3"/>
    </reaction>
</comment>
<dbReference type="Pfam" id="PF01627">
    <property type="entry name" value="Hpt"/>
    <property type="match status" value="1"/>
</dbReference>
<keyword evidence="8 18" id="KW-0812">Transmembrane</keyword>
<keyword evidence="10" id="KW-0418">Kinase</keyword>
<dbReference type="SUPFAM" id="SSF47384">
    <property type="entry name" value="Homodimeric domain of signal transducing histidine kinase"/>
    <property type="match status" value="1"/>
</dbReference>
<dbReference type="SMART" id="SM00448">
    <property type="entry name" value="REC"/>
    <property type="match status" value="2"/>
</dbReference>
<keyword evidence="11" id="KW-0067">ATP-binding</keyword>
<keyword evidence="14 18" id="KW-0472">Membrane</keyword>
<name>A0A1Y2K9L5_9PROT</name>
<dbReference type="PROSITE" id="PS50112">
    <property type="entry name" value="PAS"/>
    <property type="match status" value="3"/>
</dbReference>
<evidence type="ECO:0000256" key="10">
    <source>
        <dbReference type="ARBA" id="ARBA00022777"/>
    </source>
</evidence>
<dbReference type="CDD" id="cd00082">
    <property type="entry name" value="HisKA"/>
    <property type="match status" value="1"/>
</dbReference>
<evidence type="ECO:0000256" key="5">
    <source>
        <dbReference type="ARBA" id="ARBA00022519"/>
    </source>
</evidence>
<dbReference type="InterPro" id="IPR036097">
    <property type="entry name" value="HisK_dim/P_sf"/>
</dbReference>
<keyword evidence="6 15" id="KW-0597">Phosphoprotein</keyword>
<keyword evidence="4" id="KW-1003">Cell membrane</keyword>
<feature type="coiled-coil region" evidence="16">
    <location>
        <begin position="490"/>
        <end position="520"/>
    </location>
</feature>
<dbReference type="Gene3D" id="3.40.50.2300">
    <property type="match status" value="2"/>
</dbReference>
<dbReference type="SMART" id="SM00091">
    <property type="entry name" value="PAS"/>
    <property type="match status" value="3"/>
</dbReference>
<evidence type="ECO:0000256" key="7">
    <source>
        <dbReference type="ARBA" id="ARBA00022679"/>
    </source>
</evidence>
<dbReference type="InterPro" id="IPR036641">
    <property type="entry name" value="HPT_dom_sf"/>
</dbReference>
<evidence type="ECO:0000259" key="21">
    <source>
        <dbReference type="PROSITE" id="PS50112"/>
    </source>
</evidence>
<dbReference type="Pfam" id="PF08447">
    <property type="entry name" value="PAS_3"/>
    <property type="match status" value="1"/>
</dbReference>
<evidence type="ECO:0000256" key="4">
    <source>
        <dbReference type="ARBA" id="ARBA00022475"/>
    </source>
</evidence>
<dbReference type="InterPro" id="IPR003661">
    <property type="entry name" value="HisK_dim/P_dom"/>
</dbReference>
<evidence type="ECO:0000259" key="22">
    <source>
        <dbReference type="PROSITE" id="PS50113"/>
    </source>
</evidence>
<dbReference type="Gene3D" id="1.10.287.130">
    <property type="match status" value="1"/>
</dbReference>
<evidence type="ECO:0000256" key="16">
    <source>
        <dbReference type="SAM" id="Coils"/>
    </source>
</evidence>
<evidence type="ECO:0000259" key="19">
    <source>
        <dbReference type="PROSITE" id="PS50109"/>
    </source>
</evidence>
<evidence type="ECO:0000256" key="18">
    <source>
        <dbReference type="SAM" id="Phobius"/>
    </source>
</evidence>
<evidence type="ECO:0000256" key="17">
    <source>
        <dbReference type="SAM" id="MobiDB-lite"/>
    </source>
</evidence>
<dbReference type="NCBIfam" id="TIGR00229">
    <property type="entry name" value="sensory_box"/>
    <property type="match status" value="3"/>
</dbReference>
<keyword evidence="7" id="KW-0808">Transferase</keyword>
<feature type="domain" description="Response regulatory" evidence="20">
    <location>
        <begin position="1014"/>
        <end position="1137"/>
    </location>
</feature>
<dbReference type="InterPro" id="IPR004358">
    <property type="entry name" value="Sig_transdc_His_kin-like_C"/>
</dbReference>
<dbReference type="Pfam" id="PF00989">
    <property type="entry name" value="PAS"/>
    <property type="match status" value="2"/>
</dbReference>
<feature type="region of interest" description="Disordered" evidence="17">
    <location>
        <begin position="1288"/>
        <end position="1309"/>
    </location>
</feature>
<dbReference type="PROSITE" id="PS50113">
    <property type="entry name" value="PAC"/>
    <property type="match status" value="2"/>
</dbReference>
<protein>
    <recommendedName>
        <fullName evidence="3">histidine kinase</fullName>
        <ecNumber evidence="3">2.7.13.3</ecNumber>
    </recommendedName>
</protein>
<dbReference type="CDD" id="cd16922">
    <property type="entry name" value="HATPase_EvgS-ArcB-TorS-like"/>
    <property type="match status" value="1"/>
</dbReference>
<dbReference type="GO" id="GO:0005524">
    <property type="term" value="F:ATP binding"/>
    <property type="evidence" value="ECO:0007669"/>
    <property type="project" value="UniProtKB-KW"/>
</dbReference>
<dbReference type="SUPFAM" id="SSF52172">
    <property type="entry name" value="CheY-like"/>
    <property type="match status" value="2"/>
</dbReference>
<dbReference type="SUPFAM" id="SSF47226">
    <property type="entry name" value="Histidine-containing phosphotransfer domain, HPT domain"/>
    <property type="match status" value="1"/>
</dbReference>
<dbReference type="Proteomes" id="UP000194003">
    <property type="component" value="Unassembled WGS sequence"/>
</dbReference>
<dbReference type="CDD" id="cd00130">
    <property type="entry name" value="PAS"/>
    <property type="match status" value="3"/>
</dbReference>
<feature type="domain" description="PAC" evidence="22">
    <location>
        <begin position="580"/>
        <end position="632"/>
    </location>
</feature>